<name>E3DQ73_HALPG</name>
<reference evidence="4" key="1">
    <citation type="submission" date="2010-10" db="EMBL/GenBank/DDBJ databases">
        <title>The complete genome of Halanaerobium praevalens DSM 2228.</title>
        <authorList>
            <consortium name="US DOE Joint Genome Institute (JGI-PGF)"/>
            <person name="Lucas S."/>
            <person name="Copeland A."/>
            <person name="Lapidus A."/>
            <person name="Glavina del Rio T."/>
            <person name="Dalin E."/>
            <person name="Tice H."/>
            <person name="Bruce D."/>
            <person name="Goodwin L."/>
            <person name="Pitluck S."/>
            <person name="Kyrpides N."/>
            <person name="Mavromatis K."/>
            <person name="Ivanova N."/>
            <person name="Ovchinnikova G."/>
            <person name="Chertkov O."/>
            <person name="Detter J.C."/>
            <person name="Han C."/>
            <person name="Larimer F."/>
            <person name="Land M."/>
            <person name="Hauser L."/>
            <person name="Markowitz V."/>
            <person name="Cheng J.-F."/>
            <person name="Hugenholtz P."/>
            <person name="Woyke T."/>
            <person name="Wu D."/>
            <person name="Tindall B."/>
            <person name="Pomrenke H.G."/>
            <person name="Brambilla E."/>
            <person name="Klenk H.-P."/>
            <person name="Eisen J.A."/>
        </authorList>
    </citation>
    <scope>NUCLEOTIDE SEQUENCE [LARGE SCALE GENOMIC DNA]</scope>
    <source>
        <strain evidence="4">ATCC 33744 / DSM 2228 / GSL</strain>
    </source>
</reference>
<dbReference type="NCBIfam" id="TIGR00121">
    <property type="entry name" value="birA_ligase"/>
    <property type="match status" value="1"/>
</dbReference>
<dbReference type="PANTHER" id="PTHR12835">
    <property type="entry name" value="BIOTIN PROTEIN LIGASE"/>
    <property type="match status" value="1"/>
</dbReference>
<dbReference type="InterPro" id="IPR004408">
    <property type="entry name" value="Biotin_CoA_COase_ligase"/>
</dbReference>
<dbReference type="GO" id="GO:0005737">
    <property type="term" value="C:cytoplasm"/>
    <property type="evidence" value="ECO:0007669"/>
    <property type="project" value="TreeGrafter"/>
</dbReference>
<dbReference type="OrthoDB" id="9807064at2"/>
<dbReference type="InterPro" id="IPR045864">
    <property type="entry name" value="aa-tRNA-synth_II/BPL/LPL"/>
</dbReference>
<dbReference type="EMBL" id="CP002175">
    <property type="protein sequence ID" value="ADO77850.1"/>
    <property type="molecule type" value="Genomic_DNA"/>
</dbReference>
<accession>E3DQ73</accession>
<evidence type="ECO:0000313" key="3">
    <source>
        <dbReference type="EMBL" id="ADO77850.1"/>
    </source>
</evidence>
<dbReference type="PROSITE" id="PS51733">
    <property type="entry name" value="BPL_LPL_CATALYTIC"/>
    <property type="match status" value="1"/>
</dbReference>
<dbReference type="Proteomes" id="UP000006866">
    <property type="component" value="Chromosome"/>
</dbReference>
<dbReference type="GO" id="GO:0004077">
    <property type="term" value="F:biotin--[biotin carboxyl-carrier protein] ligase activity"/>
    <property type="evidence" value="ECO:0007669"/>
    <property type="project" value="InterPro"/>
</dbReference>
<dbReference type="InterPro" id="IPR004143">
    <property type="entry name" value="BPL_LPL_catalytic"/>
</dbReference>
<proteinExistence type="predicted"/>
<dbReference type="CDD" id="cd16442">
    <property type="entry name" value="BPL"/>
    <property type="match status" value="1"/>
</dbReference>
<sequence>MQDLNHLNRKRIEKKLKNNLAHNFELKIYEEIGSTNKIAKEYLQQKALAANSLNNIIIFTANRQIAGRGRKGHSWFSDDPASLAVSFLFKINKDLENIPQITAAAALAVHKTLVNFGLQTKIKWPNDILVKNKKICGILSELVFDKKQGTFVIIGCGINLNNINFKKEINKIATSYYLEKAKKLDKSLFLAELILEMEIKLKSYLNDNQQKIIELWKKKLALKNKKVDLVYKGNKYRVLIKAVLNTGELLVVFADGSQKKLQSLHTTLDYKTLTDFEERI</sequence>
<dbReference type="Gene3D" id="3.30.930.10">
    <property type="entry name" value="Bira Bifunctional Protein, Domain 2"/>
    <property type="match status" value="1"/>
</dbReference>
<keyword evidence="1 3" id="KW-0436">Ligase</keyword>
<dbReference type="PATRIC" id="fig|572479.3.peg.1757"/>
<dbReference type="PANTHER" id="PTHR12835:SF5">
    <property type="entry name" value="BIOTIN--PROTEIN LIGASE"/>
    <property type="match status" value="1"/>
</dbReference>
<protein>
    <submittedName>
        <fullName evidence="3">Biotin/acetyl-CoA-carboxylase ligase</fullName>
    </submittedName>
</protein>
<keyword evidence="4" id="KW-1185">Reference proteome</keyword>
<dbReference type="AlphaFoldDB" id="E3DQ73"/>
<dbReference type="STRING" id="572479.Hprae_1725"/>
<reference evidence="3 4" key="2">
    <citation type="journal article" date="2011" name="Stand. Genomic Sci.">
        <title>Complete genome sequence of the extremely halophilic Halanaerobium praevalens type strain (GSL).</title>
        <authorList>
            <person name="Ivanova N."/>
            <person name="Sikorski J."/>
            <person name="Chertkov O."/>
            <person name="Nolan M."/>
            <person name="Lucas S."/>
            <person name="Hammon N."/>
            <person name="Deshpande S."/>
            <person name="Cheng J.F."/>
            <person name="Tapia R."/>
            <person name="Han C."/>
            <person name="Goodwin L."/>
            <person name="Pitluck S."/>
            <person name="Huntemann M."/>
            <person name="Liolios K."/>
            <person name="Pagani I."/>
            <person name="Mavromatis K."/>
            <person name="Ovchinikova G."/>
            <person name="Pati A."/>
            <person name="Chen A."/>
            <person name="Palaniappan K."/>
            <person name="Land M."/>
            <person name="Hauser L."/>
            <person name="Brambilla E.M."/>
            <person name="Kannan K.P."/>
            <person name="Rohde M."/>
            <person name="Tindall B.J."/>
            <person name="Goker M."/>
            <person name="Detter J.C."/>
            <person name="Woyke T."/>
            <person name="Bristow J."/>
            <person name="Eisen J.A."/>
            <person name="Markowitz V."/>
            <person name="Hugenholtz P."/>
            <person name="Kyrpides N.C."/>
            <person name="Klenk H.P."/>
            <person name="Lapidus A."/>
        </authorList>
    </citation>
    <scope>NUCLEOTIDE SEQUENCE [LARGE SCALE GENOMIC DNA]</scope>
    <source>
        <strain evidence="4">ATCC 33744 / DSM 2228 / GSL</strain>
    </source>
</reference>
<dbReference type="KEGG" id="hpk:Hprae_1725"/>
<gene>
    <name evidence="3" type="ordered locus">Hprae_1725</name>
</gene>
<dbReference type="HOGENOM" id="CLU_051096_3_0_9"/>
<evidence type="ECO:0000313" key="4">
    <source>
        <dbReference type="Proteomes" id="UP000006866"/>
    </source>
</evidence>
<dbReference type="eggNOG" id="COG0340">
    <property type="taxonomic scope" value="Bacteria"/>
</dbReference>
<dbReference type="RefSeq" id="WP_014553867.1">
    <property type="nucleotide sequence ID" value="NC_017455.1"/>
</dbReference>
<dbReference type="SUPFAM" id="SSF55681">
    <property type="entry name" value="Class II aaRS and biotin synthetases"/>
    <property type="match status" value="1"/>
</dbReference>
<feature type="domain" description="BPL/LPL catalytic" evidence="2">
    <location>
        <begin position="11"/>
        <end position="205"/>
    </location>
</feature>
<evidence type="ECO:0000256" key="1">
    <source>
        <dbReference type="ARBA" id="ARBA00022598"/>
    </source>
</evidence>
<evidence type="ECO:0000259" key="2">
    <source>
        <dbReference type="PROSITE" id="PS51733"/>
    </source>
</evidence>
<dbReference type="GO" id="GO:0009249">
    <property type="term" value="P:protein lipoylation"/>
    <property type="evidence" value="ECO:0007669"/>
    <property type="project" value="UniProtKB-ARBA"/>
</dbReference>
<dbReference type="GO" id="GO:0016740">
    <property type="term" value="F:transferase activity"/>
    <property type="evidence" value="ECO:0007669"/>
    <property type="project" value="UniProtKB-ARBA"/>
</dbReference>
<organism evidence="3 4">
    <name type="scientific">Halanaerobium praevalens (strain ATCC 33744 / DSM 2228 / GSL)</name>
    <dbReference type="NCBI Taxonomy" id="572479"/>
    <lineage>
        <taxon>Bacteria</taxon>
        <taxon>Bacillati</taxon>
        <taxon>Bacillota</taxon>
        <taxon>Clostridia</taxon>
        <taxon>Halanaerobiales</taxon>
        <taxon>Halanaerobiaceae</taxon>
        <taxon>Halanaerobium</taxon>
    </lineage>
</organism>
<dbReference type="Pfam" id="PF03099">
    <property type="entry name" value="BPL_LplA_LipB"/>
    <property type="match status" value="1"/>
</dbReference>